<reference evidence="2" key="2">
    <citation type="submission" date="2013-12" db="EMBL/GenBank/DDBJ databases">
        <authorList>
            <person name="Yu Y."/>
            <person name="Lee S."/>
            <person name="de Baynast K."/>
            <person name="Wissotski M."/>
            <person name="Liu L."/>
            <person name="Talag J."/>
            <person name="Goicoechea J."/>
            <person name="Angelova A."/>
            <person name="Jetty R."/>
            <person name="Kudrna D."/>
            <person name="Golser W."/>
            <person name="Rivera L."/>
            <person name="Zhang J."/>
            <person name="Wing R."/>
        </authorList>
    </citation>
    <scope>NUCLEOTIDE SEQUENCE</scope>
</reference>
<proteinExistence type="predicted"/>
<sequence>MPGVARGPLLLSLGLGEAGGALWWIRRAGFRASLADVGGHGDVHYDSEGIAVGMDKATSEGSFGWGSKVEWRTARRRCHVIPVQGGNGDDTVRRVLLAFWRV</sequence>
<reference evidence="1" key="3">
    <citation type="submission" date="2015-04" db="UniProtKB">
        <authorList>
            <consortium name="EnsemblPlants"/>
        </authorList>
    </citation>
    <scope>IDENTIFICATION</scope>
</reference>
<protein>
    <submittedName>
        <fullName evidence="1">Uncharacterized protein</fullName>
    </submittedName>
</protein>
<dbReference type="HOGENOM" id="CLU_2515894_0_0_1"/>
<accession>A0A0D9W8H4</accession>
<evidence type="ECO:0000313" key="2">
    <source>
        <dbReference type="Proteomes" id="UP000032180"/>
    </source>
</evidence>
<dbReference type="AlphaFoldDB" id="A0A0D9W8H4"/>
<keyword evidence="2" id="KW-1185">Reference proteome</keyword>
<organism evidence="1 2">
    <name type="scientific">Leersia perrieri</name>
    <dbReference type="NCBI Taxonomy" id="77586"/>
    <lineage>
        <taxon>Eukaryota</taxon>
        <taxon>Viridiplantae</taxon>
        <taxon>Streptophyta</taxon>
        <taxon>Embryophyta</taxon>
        <taxon>Tracheophyta</taxon>
        <taxon>Spermatophyta</taxon>
        <taxon>Magnoliopsida</taxon>
        <taxon>Liliopsida</taxon>
        <taxon>Poales</taxon>
        <taxon>Poaceae</taxon>
        <taxon>BOP clade</taxon>
        <taxon>Oryzoideae</taxon>
        <taxon>Oryzeae</taxon>
        <taxon>Oryzinae</taxon>
        <taxon>Leersia</taxon>
    </lineage>
</organism>
<evidence type="ECO:0000313" key="1">
    <source>
        <dbReference type="EnsemblPlants" id="LPERR04G18430.1"/>
    </source>
</evidence>
<reference evidence="1 2" key="1">
    <citation type="submission" date="2012-08" db="EMBL/GenBank/DDBJ databases">
        <title>Oryza genome evolution.</title>
        <authorList>
            <person name="Wing R.A."/>
        </authorList>
    </citation>
    <scope>NUCLEOTIDE SEQUENCE</scope>
</reference>
<dbReference type="Proteomes" id="UP000032180">
    <property type="component" value="Chromosome 4"/>
</dbReference>
<dbReference type="EnsemblPlants" id="LPERR04G18430.1">
    <property type="protein sequence ID" value="LPERR04G18430.1"/>
    <property type="gene ID" value="LPERR04G18430"/>
</dbReference>
<name>A0A0D9W8H4_9ORYZ</name>
<dbReference type="Gramene" id="LPERR04G18430.1">
    <property type="protein sequence ID" value="LPERR04G18430.1"/>
    <property type="gene ID" value="LPERR04G18430"/>
</dbReference>